<evidence type="ECO:0000313" key="2">
    <source>
        <dbReference type="Proteomes" id="UP000694865"/>
    </source>
</evidence>
<dbReference type="Proteomes" id="UP000694865">
    <property type="component" value="Unplaced"/>
</dbReference>
<protein>
    <submittedName>
        <fullName evidence="3">Uncharacterized protein LOC100367058 isoform X1</fullName>
    </submittedName>
</protein>
<evidence type="ECO:0000256" key="1">
    <source>
        <dbReference type="SAM" id="MobiDB-lite"/>
    </source>
</evidence>
<organism evidence="2 3">
    <name type="scientific">Saccoglossus kowalevskii</name>
    <name type="common">Acorn worm</name>
    <dbReference type="NCBI Taxonomy" id="10224"/>
    <lineage>
        <taxon>Eukaryota</taxon>
        <taxon>Metazoa</taxon>
        <taxon>Hemichordata</taxon>
        <taxon>Enteropneusta</taxon>
        <taxon>Harrimaniidae</taxon>
        <taxon>Saccoglossus</taxon>
    </lineage>
</organism>
<name>A0ABM0GN89_SACKO</name>
<feature type="region of interest" description="Disordered" evidence="1">
    <location>
        <begin position="147"/>
        <end position="175"/>
    </location>
</feature>
<gene>
    <name evidence="3" type="primary">LOC100367058</name>
</gene>
<proteinExistence type="predicted"/>
<sequence>MDSTLSSDRERQWETYRTIKEVHENSRGVFPKAREPGKMGNAPFVFDGESLTLYSSDFAPKSVKPIEQRPCSVTRRNNPHPSQMFMHWKVPTRLIKDKPEYRAQQQSLIKDSHQHFYEDINGKRQFTNVENDVLKYTDEMYKNAGGWKEPTKHVRSSMTSTTHHSPPYHMFPQSRGKDYVSQSAVLPRGTVNPGKYQSTY</sequence>
<dbReference type="RefSeq" id="XP_002733700.1">
    <property type="nucleotide sequence ID" value="XM_002733654.2"/>
</dbReference>
<reference evidence="3" key="1">
    <citation type="submission" date="2025-08" db="UniProtKB">
        <authorList>
            <consortium name="RefSeq"/>
        </authorList>
    </citation>
    <scope>IDENTIFICATION</scope>
    <source>
        <tissue evidence="3">Testes</tissue>
    </source>
</reference>
<feature type="compositionally biased region" description="Low complexity" evidence="1">
    <location>
        <begin position="156"/>
        <end position="170"/>
    </location>
</feature>
<accession>A0ABM0GN89</accession>
<keyword evidence="2" id="KW-1185">Reference proteome</keyword>
<evidence type="ECO:0000313" key="3">
    <source>
        <dbReference type="RefSeq" id="XP_002733700.1"/>
    </source>
</evidence>
<dbReference type="GeneID" id="100367058"/>